<keyword evidence="1" id="KW-0812">Transmembrane</keyword>
<keyword evidence="3" id="KW-1185">Reference proteome</keyword>
<sequence length="58" mass="6513">MSTITNNLPSSQLTPLSPPFPFLSKQCVPRRLHNVLVIKPVINLLSCIFLVNLAESYF</sequence>
<dbReference type="Proteomes" id="UP000807353">
    <property type="component" value="Unassembled WGS sequence"/>
</dbReference>
<organism evidence="2 3">
    <name type="scientific">Collybia nuda</name>
    <dbReference type="NCBI Taxonomy" id="64659"/>
    <lineage>
        <taxon>Eukaryota</taxon>
        <taxon>Fungi</taxon>
        <taxon>Dikarya</taxon>
        <taxon>Basidiomycota</taxon>
        <taxon>Agaricomycotina</taxon>
        <taxon>Agaricomycetes</taxon>
        <taxon>Agaricomycetidae</taxon>
        <taxon>Agaricales</taxon>
        <taxon>Tricholomatineae</taxon>
        <taxon>Clitocybaceae</taxon>
        <taxon>Collybia</taxon>
    </lineage>
</organism>
<name>A0A9P5YBQ1_9AGAR</name>
<protein>
    <submittedName>
        <fullName evidence="2">Uncharacterized protein</fullName>
    </submittedName>
</protein>
<reference evidence="2" key="1">
    <citation type="submission" date="2020-11" db="EMBL/GenBank/DDBJ databases">
        <authorList>
            <consortium name="DOE Joint Genome Institute"/>
            <person name="Ahrendt S."/>
            <person name="Riley R."/>
            <person name="Andreopoulos W."/>
            <person name="Labutti K."/>
            <person name="Pangilinan J."/>
            <person name="Ruiz-Duenas F.J."/>
            <person name="Barrasa J.M."/>
            <person name="Sanchez-Garcia M."/>
            <person name="Camarero S."/>
            <person name="Miyauchi S."/>
            <person name="Serrano A."/>
            <person name="Linde D."/>
            <person name="Babiker R."/>
            <person name="Drula E."/>
            <person name="Ayuso-Fernandez I."/>
            <person name="Pacheco R."/>
            <person name="Padilla G."/>
            <person name="Ferreira P."/>
            <person name="Barriuso J."/>
            <person name="Kellner H."/>
            <person name="Castanera R."/>
            <person name="Alfaro M."/>
            <person name="Ramirez L."/>
            <person name="Pisabarro A.G."/>
            <person name="Kuo A."/>
            <person name="Tritt A."/>
            <person name="Lipzen A."/>
            <person name="He G."/>
            <person name="Yan M."/>
            <person name="Ng V."/>
            <person name="Cullen D."/>
            <person name="Martin F."/>
            <person name="Rosso M.-N."/>
            <person name="Henrissat B."/>
            <person name="Hibbett D."/>
            <person name="Martinez A.T."/>
            <person name="Grigoriev I.V."/>
        </authorList>
    </citation>
    <scope>NUCLEOTIDE SEQUENCE</scope>
    <source>
        <strain evidence="2">CBS 247.69</strain>
    </source>
</reference>
<keyword evidence="1" id="KW-0472">Membrane</keyword>
<evidence type="ECO:0000256" key="1">
    <source>
        <dbReference type="SAM" id="Phobius"/>
    </source>
</evidence>
<evidence type="ECO:0000313" key="3">
    <source>
        <dbReference type="Proteomes" id="UP000807353"/>
    </source>
</evidence>
<dbReference type="EMBL" id="MU150247">
    <property type="protein sequence ID" value="KAF9465506.1"/>
    <property type="molecule type" value="Genomic_DNA"/>
</dbReference>
<evidence type="ECO:0000313" key="2">
    <source>
        <dbReference type="EMBL" id="KAF9465506.1"/>
    </source>
</evidence>
<comment type="caution">
    <text evidence="2">The sequence shown here is derived from an EMBL/GenBank/DDBJ whole genome shotgun (WGS) entry which is preliminary data.</text>
</comment>
<feature type="transmembrane region" description="Helical" evidence="1">
    <location>
        <begin position="35"/>
        <end position="54"/>
    </location>
</feature>
<accession>A0A9P5YBQ1</accession>
<proteinExistence type="predicted"/>
<keyword evidence="1" id="KW-1133">Transmembrane helix</keyword>
<gene>
    <name evidence="2" type="ORF">BDZ94DRAFT_1253968</name>
</gene>
<dbReference type="AlphaFoldDB" id="A0A9P5YBQ1"/>